<organism evidence="1 4">
    <name type="scientific">Companilactobacillus halodurans</name>
    <dbReference type="NCBI Taxonomy" id="2584183"/>
    <lineage>
        <taxon>Bacteria</taxon>
        <taxon>Bacillati</taxon>
        <taxon>Bacillota</taxon>
        <taxon>Bacilli</taxon>
        <taxon>Lactobacillales</taxon>
        <taxon>Lactobacillaceae</taxon>
        <taxon>Companilactobacillus</taxon>
    </lineage>
</organism>
<dbReference type="RefSeq" id="WP_162000246.1">
    <property type="nucleotide sequence ID" value="NZ_VDFO01000024.1"/>
</dbReference>
<dbReference type="EMBL" id="VDFP01000021">
    <property type="protein sequence ID" value="MQS76633.1"/>
    <property type="molecule type" value="Genomic_DNA"/>
</dbReference>
<dbReference type="PROSITE" id="PS51197">
    <property type="entry name" value="HTH_RRF2_2"/>
    <property type="match status" value="1"/>
</dbReference>
<evidence type="ECO:0000313" key="4">
    <source>
        <dbReference type="Proteomes" id="UP000414364"/>
    </source>
</evidence>
<sequence length="157" mass="17655">MKISSGWEQSIYVLLILSRLPKGKHINSLALSQRLHVSHSYLKKTIKALVREGLVKSATGKSGGFSLAVPLAEIDFYKIFKAIEGPEKVFASQHLLVKFLNKDKAKLEPCAVSTAMNNLEDTLITTMNSMTLNTMMEQIQENYDVEDLERWIQTVAK</sequence>
<evidence type="ECO:0000313" key="2">
    <source>
        <dbReference type="EMBL" id="MQS97679.1"/>
    </source>
</evidence>
<dbReference type="PANTHER" id="PTHR33221">
    <property type="entry name" value="WINGED HELIX-TURN-HELIX TRANSCRIPTIONAL REGULATOR, RRF2 FAMILY"/>
    <property type="match status" value="1"/>
</dbReference>
<keyword evidence="3" id="KW-1185">Reference proteome</keyword>
<protein>
    <submittedName>
        <fullName evidence="1">Rrf2 family transcriptional regulator</fullName>
    </submittedName>
</protein>
<dbReference type="PANTHER" id="PTHR33221:SF15">
    <property type="entry name" value="HTH-TYPE TRANSCRIPTIONAL REGULATOR YWGB-RELATED"/>
    <property type="match status" value="1"/>
</dbReference>
<dbReference type="Pfam" id="PF02082">
    <property type="entry name" value="Rrf2"/>
    <property type="match status" value="1"/>
</dbReference>
<evidence type="ECO:0000313" key="1">
    <source>
        <dbReference type="EMBL" id="MQS76633.1"/>
    </source>
</evidence>
<dbReference type="SUPFAM" id="SSF46785">
    <property type="entry name" value="Winged helix' DNA-binding domain"/>
    <property type="match status" value="1"/>
</dbReference>
<dbReference type="Proteomes" id="UP000414364">
    <property type="component" value="Unassembled WGS sequence"/>
</dbReference>
<dbReference type="InterPro" id="IPR036388">
    <property type="entry name" value="WH-like_DNA-bd_sf"/>
</dbReference>
<dbReference type="InterPro" id="IPR000944">
    <property type="entry name" value="Tscrpt_reg_Rrf2"/>
</dbReference>
<accession>A0A5P0ZQU6</accession>
<proteinExistence type="predicted"/>
<gene>
    <name evidence="2" type="ORF">FHL05_07225</name>
    <name evidence="1" type="ORF">FHL06_09625</name>
</gene>
<dbReference type="EMBL" id="VDFO01000024">
    <property type="protein sequence ID" value="MQS97679.1"/>
    <property type="molecule type" value="Genomic_DNA"/>
</dbReference>
<dbReference type="GO" id="GO:0003700">
    <property type="term" value="F:DNA-binding transcription factor activity"/>
    <property type="evidence" value="ECO:0007669"/>
    <property type="project" value="TreeGrafter"/>
</dbReference>
<dbReference type="GO" id="GO:0005829">
    <property type="term" value="C:cytosol"/>
    <property type="evidence" value="ECO:0007669"/>
    <property type="project" value="TreeGrafter"/>
</dbReference>
<dbReference type="PROSITE" id="PS01332">
    <property type="entry name" value="HTH_RRF2_1"/>
    <property type="match status" value="1"/>
</dbReference>
<name>A0A5P0ZQU6_9LACO</name>
<dbReference type="Proteomes" id="UP000371423">
    <property type="component" value="Unassembled WGS sequence"/>
</dbReference>
<reference evidence="3 4" key="1">
    <citation type="journal article" date="2019" name="Syst. Appl. Microbiol.">
        <title>Polyphasic characterization of two novel Lactobacillus spp. isolated from blown salami packages: Description of Lactobacillus halodurans sp. nov. and Lactobacillus salsicarnum sp. nov.</title>
        <authorList>
            <person name="Schuster J.A."/>
            <person name="Klingl A."/>
            <person name="Vogel R.F."/>
            <person name="Ehrmann M.A."/>
        </authorList>
    </citation>
    <scope>NUCLEOTIDE SEQUENCE [LARGE SCALE GENOMIC DNA]</scope>
    <source>
        <strain evidence="2 3">TMW 1.1920</strain>
        <strain evidence="1 4">TMW 1.2172</strain>
    </source>
</reference>
<comment type="caution">
    <text evidence="1">The sequence shown here is derived from an EMBL/GenBank/DDBJ whole genome shotgun (WGS) entry which is preliminary data.</text>
</comment>
<dbReference type="Gene3D" id="1.10.10.10">
    <property type="entry name" value="Winged helix-like DNA-binding domain superfamily/Winged helix DNA-binding domain"/>
    <property type="match status" value="1"/>
</dbReference>
<dbReference type="AlphaFoldDB" id="A0A5P0ZQU6"/>
<dbReference type="InterPro" id="IPR036390">
    <property type="entry name" value="WH_DNA-bd_sf"/>
</dbReference>
<evidence type="ECO:0000313" key="3">
    <source>
        <dbReference type="Proteomes" id="UP000371423"/>
    </source>
</evidence>
<dbReference type="InterPro" id="IPR030489">
    <property type="entry name" value="TR_Rrf2-type_CS"/>
</dbReference>
<dbReference type="NCBIfam" id="TIGR00738">
    <property type="entry name" value="rrf2_super"/>
    <property type="match status" value="1"/>
</dbReference>